<dbReference type="InterPro" id="IPR032789">
    <property type="entry name" value="T2SS-T3SS_pil_N"/>
</dbReference>
<evidence type="ECO:0000313" key="6">
    <source>
        <dbReference type="Proteomes" id="UP000076852"/>
    </source>
</evidence>
<evidence type="ECO:0000313" key="5">
    <source>
        <dbReference type="EMBL" id="ANB76581.1"/>
    </source>
</evidence>
<feature type="compositionally biased region" description="Pro residues" evidence="2">
    <location>
        <begin position="556"/>
        <end position="568"/>
    </location>
</feature>
<gene>
    <name evidence="5" type="ORF">AYM40_30810</name>
</gene>
<reference evidence="5 6" key="1">
    <citation type="journal article" date="2016" name="Gene">
        <title>PacBio SMRT assembly of a complex multi-replicon genome reveals chlorocatechol degradative operon in a region of genome plasticity.</title>
        <authorList>
            <person name="Ricker N."/>
            <person name="Shen S.Y."/>
            <person name="Goordial J."/>
            <person name="Jin S."/>
            <person name="Fulthorpe R.R."/>
        </authorList>
    </citation>
    <scope>NUCLEOTIDE SEQUENCE [LARGE SCALE GENOMIC DNA]</scope>
    <source>
        <strain evidence="5 6">OLGA172</strain>
    </source>
</reference>
<feature type="region of interest" description="Disordered" evidence="2">
    <location>
        <begin position="530"/>
        <end position="641"/>
    </location>
</feature>
<dbReference type="AlphaFoldDB" id="A0A160FU40"/>
<feature type="compositionally biased region" description="Low complexity" evidence="2">
    <location>
        <begin position="534"/>
        <end position="555"/>
    </location>
</feature>
<dbReference type="GO" id="GO:0009306">
    <property type="term" value="P:protein secretion"/>
    <property type="evidence" value="ECO:0007669"/>
    <property type="project" value="InterPro"/>
</dbReference>
<dbReference type="STRING" id="1804984.AYM40_30810"/>
<dbReference type="OrthoDB" id="9775455at2"/>
<protein>
    <submittedName>
        <fullName evidence="5">Secretin</fullName>
    </submittedName>
</protein>
<organism evidence="5 6">
    <name type="scientific">Paraburkholderia phytofirmans OLGA172</name>
    <dbReference type="NCBI Taxonomy" id="1417228"/>
    <lineage>
        <taxon>Bacteria</taxon>
        <taxon>Pseudomonadati</taxon>
        <taxon>Pseudomonadota</taxon>
        <taxon>Betaproteobacteria</taxon>
        <taxon>Burkholderiales</taxon>
        <taxon>Burkholderiaceae</taxon>
        <taxon>Paraburkholderia</taxon>
    </lineage>
</organism>
<dbReference type="PANTHER" id="PTHR30332:SF17">
    <property type="entry name" value="TYPE IV PILIATION SYSTEM PROTEIN DR_0774-RELATED"/>
    <property type="match status" value="1"/>
</dbReference>
<dbReference type="InterPro" id="IPR004846">
    <property type="entry name" value="T2SS/T3SS_dom"/>
</dbReference>
<proteinExistence type="inferred from homology"/>
<feature type="domain" description="Type II/III secretion system secretin-like" evidence="3">
    <location>
        <begin position="328"/>
        <end position="497"/>
    </location>
</feature>
<dbReference type="InterPro" id="IPR050810">
    <property type="entry name" value="Bact_Secretion_Sys_Channel"/>
</dbReference>
<comment type="similarity">
    <text evidence="1">Belongs to the bacterial secretin family.</text>
</comment>
<dbReference type="PRINTS" id="PR00811">
    <property type="entry name" value="BCTERIALGSPD"/>
</dbReference>
<dbReference type="InterPro" id="IPR001775">
    <property type="entry name" value="GspD/PilQ"/>
</dbReference>
<dbReference type="RefSeq" id="WP_063499797.1">
    <property type="nucleotide sequence ID" value="NZ_CP014579.1"/>
</dbReference>
<dbReference type="Proteomes" id="UP000076852">
    <property type="component" value="Chromosome 2"/>
</dbReference>
<evidence type="ECO:0000259" key="4">
    <source>
        <dbReference type="Pfam" id="PF13629"/>
    </source>
</evidence>
<dbReference type="KEGG" id="buz:AYM40_30810"/>
<evidence type="ECO:0000256" key="1">
    <source>
        <dbReference type="RuleBase" id="RU004003"/>
    </source>
</evidence>
<evidence type="ECO:0000256" key="2">
    <source>
        <dbReference type="SAM" id="MobiDB-lite"/>
    </source>
</evidence>
<dbReference type="EMBL" id="CP014579">
    <property type="protein sequence ID" value="ANB76581.1"/>
    <property type="molecule type" value="Genomic_DNA"/>
</dbReference>
<keyword evidence="6" id="KW-1185">Reference proteome</keyword>
<dbReference type="GO" id="GO:0015627">
    <property type="term" value="C:type II protein secretion system complex"/>
    <property type="evidence" value="ECO:0007669"/>
    <property type="project" value="TreeGrafter"/>
</dbReference>
<dbReference type="PANTHER" id="PTHR30332">
    <property type="entry name" value="PROBABLE GENERAL SECRETION PATHWAY PROTEIN D"/>
    <property type="match status" value="1"/>
</dbReference>
<sequence>MKTKLGFSSGGAMRSRSLGGVVLASALCTGLLVAQSGAAQEAAEVPALAKARPNAPLPSGRGPMPMMVSMAPMPAGGAAGAAAAAPLRGPNCTGEIHDETSVVVPVGKSTLLPLAEPARNRTLGNPTIVQATLVSPRTLYLVGMAVGTTNMIVQGRSGGCQMIDVIVNIDANGVQQSLGQLLPNERSIRVSTAAGNLVLGGHVSSSPAAQQAMEIAKAYADAQPTQQSQAGSGSIGGMPVNQQSSSTSKSAEVINMMTVDAPQQVMLEVKVAEVSKTLINQLGSALNIQGGFGSWSGALVSNLLAGVTSVIAGSKANNRPFNFAVDAQKTDDLVKILAEPNLVAISGQEATFLAGGKIFIPVPQSSGTGVTSITLQEEEFGVGLKFTPTVLSNGRISLKVAPEVSELSPTGITVSASNVSGVSILPLITTRRASTVVQMSDGESFAIGGLMKSNVTGALKAIPGIGEVPVLGALARSTSFQQDLTELVFIITPHLVKPLQTADLPLPTDSFSQPNEADVYATGNMEGRHPKMRAAPAEAAPAASPMPAPASVSPSAPQPSPEPAPQAPAVPATTALPPRGPQAAAASPMLTAAASTAAPSAAETEQAARAARIESSAKQIASRNARQEVAKADASSQPAEH</sequence>
<accession>A0A160FU40</accession>
<feature type="region of interest" description="Disordered" evidence="2">
    <location>
        <begin position="226"/>
        <end position="247"/>
    </location>
</feature>
<evidence type="ECO:0000259" key="3">
    <source>
        <dbReference type="Pfam" id="PF00263"/>
    </source>
</evidence>
<name>A0A160FU40_9BURK</name>
<dbReference type="Pfam" id="PF13629">
    <property type="entry name" value="T2SS-T3SS_pil_N"/>
    <property type="match status" value="1"/>
</dbReference>
<feature type="compositionally biased region" description="Low complexity" evidence="2">
    <location>
        <begin position="569"/>
        <end position="610"/>
    </location>
</feature>
<feature type="domain" description="Pilus formation protein N-terminal" evidence="4">
    <location>
        <begin position="100"/>
        <end position="168"/>
    </location>
</feature>
<dbReference type="Pfam" id="PF00263">
    <property type="entry name" value="Secretin"/>
    <property type="match status" value="1"/>
</dbReference>